<dbReference type="RefSeq" id="WP_097373029.1">
    <property type="nucleotide sequence ID" value="NZ_CP021404.1"/>
</dbReference>
<proteinExistence type="predicted"/>
<protein>
    <recommendedName>
        <fullName evidence="1">Bacteriophage phiJL001 Gp84 C-terminal domain-containing protein</fullName>
    </recommendedName>
</protein>
<name>A0A291LY70_9RHOB</name>
<dbReference type="EMBL" id="CP021404">
    <property type="protein sequence ID" value="ATI41642.1"/>
    <property type="molecule type" value="Genomic_DNA"/>
</dbReference>
<evidence type="ECO:0000313" key="3">
    <source>
        <dbReference type="Proteomes" id="UP000219050"/>
    </source>
</evidence>
<organism evidence="2 3">
    <name type="scientific">Pacificitalea manganoxidans</name>
    <dbReference type="NCBI Taxonomy" id="1411902"/>
    <lineage>
        <taxon>Bacteria</taxon>
        <taxon>Pseudomonadati</taxon>
        <taxon>Pseudomonadota</taxon>
        <taxon>Alphaproteobacteria</taxon>
        <taxon>Rhodobacterales</taxon>
        <taxon>Paracoccaceae</taxon>
        <taxon>Pacificitalea</taxon>
    </lineage>
</organism>
<dbReference type="AlphaFoldDB" id="A0A291LY70"/>
<sequence>MSGAAEAALSVHLASGATTVARVWAVTRRDGVCLGFTDHDRALRFDGIVFRPGGGMTAQALVQGNGLSVDNSEALGVLNDAAIRAEDIEAGRYDGAEVRAWLVNWQVPEERALEFAGTIGEIRRGDGGFAAELRGLTEALNRPQGAVYQAPCPAVLGDAACGVDLDAPGRSVEVAAGAVARGRVFRLPDLAGYAPGWFARGRVRVLSGRAAGLSGIVKIDRLGADGLRRIELWQELRADIAPEDLIRLEAGCDKSAGTCALKFDNMLNFRGFPDIPGEDWLMSYPKRSQSQSGGSRRKAGTALVNFVTGLQRGEG</sequence>
<accession>A0A291LY70</accession>
<feature type="domain" description="Bacteriophage phiJL001 Gp84 C-terminal" evidence="1">
    <location>
        <begin position="196"/>
        <end position="279"/>
    </location>
</feature>
<dbReference type="OrthoDB" id="1633386at2"/>
<dbReference type="Pfam" id="PF09931">
    <property type="entry name" value="Phage_phiJL001_Gp84_N"/>
    <property type="match status" value="1"/>
</dbReference>
<reference evidence="2 3" key="1">
    <citation type="submission" date="2017-05" db="EMBL/GenBank/DDBJ databases">
        <title>Comparative genomic and metabolic analysis of manganese-oxidizing mechanisms in Celeribater manganoxidans DY25T: its adaption to the environment of polymetallic nodule.</title>
        <authorList>
            <person name="Wang X."/>
        </authorList>
    </citation>
    <scope>NUCLEOTIDE SEQUENCE [LARGE SCALE GENOMIC DNA]</scope>
    <source>
        <strain evidence="2 3">DY25</strain>
    </source>
</reference>
<evidence type="ECO:0000259" key="1">
    <source>
        <dbReference type="Pfam" id="PF09356"/>
    </source>
</evidence>
<dbReference type="NCBIfam" id="TIGR02218">
    <property type="entry name" value="phg_TIGR02218"/>
    <property type="match status" value="1"/>
</dbReference>
<dbReference type="InterPro" id="IPR018964">
    <property type="entry name" value="Phage_phiJL001_Gp84_C"/>
</dbReference>
<dbReference type="InterPro" id="IPR011928">
    <property type="entry name" value="Phage_phiJL001_Gp84"/>
</dbReference>
<dbReference type="Proteomes" id="UP000219050">
    <property type="component" value="Chromosome"/>
</dbReference>
<gene>
    <name evidence="2" type="ORF">CBW24_06270</name>
</gene>
<keyword evidence="3" id="KW-1185">Reference proteome</keyword>
<dbReference type="Pfam" id="PF09356">
    <property type="entry name" value="Phage_BR0599"/>
    <property type="match status" value="1"/>
</dbReference>
<dbReference type="KEGG" id="cmag:CBW24_06270"/>
<evidence type="ECO:0000313" key="2">
    <source>
        <dbReference type="EMBL" id="ATI41642.1"/>
    </source>
</evidence>